<evidence type="ECO:0000256" key="1">
    <source>
        <dbReference type="SAM" id="Phobius"/>
    </source>
</evidence>
<evidence type="ECO:0000313" key="2">
    <source>
        <dbReference type="EMBL" id="PJE60722.1"/>
    </source>
</evidence>
<dbReference type="Pfam" id="PF07963">
    <property type="entry name" value="N_methyl"/>
    <property type="match status" value="1"/>
</dbReference>
<feature type="non-terminal residue" evidence="2">
    <location>
        <position position="24"/>
    </location>
</feature>
<proteinExistence type="predicted"/>
<keyword evidence="1" id="KW-0812">Transmembrane</keyword>
<dbReference type="EMBL" id="PFEB01000032">
    <property type="protein sequence ID" value="PJE60722.1"/>
    <property type="molecule type" value="Genomic_DNA"/>
</dbReference>
<dbReference type="InterPro" id="IPR012902">
    <property type="entry name" value="N_methyl_site"/>
</dbReference>
<dbReference type="PROSITE" id="PS00409">
    <property type="entry name" value="PROKAR_NTER_METHYL"/>
    <property type="match status" value="1"/>
</dbReference>
<reference evidence="3" key="1">
    <citation type="submission" date="2017-09" db="EMBL/GenBank/DDBJ databases">
        <title>Depth-based differentiation of microbial function through sediment-hosted aquifers and enrichment of novel symbionts in the deep terrestrial subsurface.</title>
        <authorList>
            <person name="Probst A.J."/>
            <person name="Ladd B."/>
            <person name="Jarett J.K."/>
            <person name="Geller-Mcgrath D.E."/>
            <person name="Sieber C.M.K."/>
            <person name="Emerson J.B."/>
            <person name="Anantharaman K."/>
            <person name="Thomas B.C."/>
            <person name="Malmstrom R."/>
            <person name="Stieglmeier M."/>
            <person name="Klingl A."/>
            <person name="Woyke T."/>
            <person name="Ryan C.M."/>
            <person name="Banfield J.F."/>
        </authorList>
    </citation>
    <scope>NUCLEOTIDE SEQUENCE [LARGE SCALE GENOMIC DNA]</scope>
</reference>
<dbReference type="NCBIfam" id="TIGR02532">
    <property type="entry name" value="IV_pilin_GFxxxE"/>
    <property type="match status" value="1"/>
</dbReference>
<feature type="transmembrane region" description="Helical" evidence="1">
    <location>
        <begin position="6"/>
        <end position="23"/>
    </location>
</feature>
<accession>A0A2M8KLC9</accession>
<gene>
    <name evidence="2" type="ORF">COU86_02775</name>
</gene>
<name>A0A2M8KLC9_9BACT</name>
<comment type="caution">
    <text evidence="2">The sequence shown here is derived from an EMBL/GenBank/DDBJ whole genome shotgun (WGS) entry which is preliminary data.</text>
</comment>
<sequence length="24" mass="2679">MKRGFTLIEIMVVFAILAVLIIMG</sequence>
<organism evidence="2 3">
    <name type="scientific">Candidatus Roizmanbacteria bacterium CG10_big_fil_rev_8_21_14_0_10_36_26</name>
    <dbReference type="NCBI Taxonomy" id="1974851"/>
    <lineage>
        <taxon>Bacteria</taxon>
        <taxon>Candidatus Roizmaniibacteriota</taxon>
    </lineage>
</organism>
<evidence type="ECO:0000313" key="3">
    <source>
        <dbReference type="Proteomes" id="UP000231434"/>
    </source>
</evidence>
<keyword evidence="1" id="KW-1133">Transmembrane helix</keyword>
<dbReference type="Proteomes" id="UP000231434">
    <property type="component" value="Unassembled WGS sequence"/>
</dbReference>
<protein>
    <submittedName>
        <fullName evidence="2">Prepilin-type cleavage/methylation domain-containing protein</fullName>
    </submittedName>
</protein>
<keyword evidence="1" id="KW-0472">Membrane</keyword>
<dbReference type="AlphaFoldDB" id="A0A2M8KLC9"/>